<dbReference type="CDD" id="cd03241">
    <property type="entry name" value="ABC_RecN"/>
    <property type="match status" value="2"/>
</dbReference>
<evidence type="ECO:0000313" key="12">
    <source>
        <dbReference type="EMBL" id="MFC5564834.1"/>
    </source>
</evidence>
<dbReference type="InterPro" id="IPR003395">
    <property type="entry name" value="RecF/RecN/SMC_N"/>
</dbReference>
<evidence type="ECO:0000313" key="13">
    <source>
        <dbReference type="Proteomes" id="UP001596056"/>
    </source>
</evidence>
<protein>
    <recommendedName>
        <fullName evidence="3 9">DNA repair protein RecN</fullName>
    </recommendedName>
    <alternativeName>
        <fullName evidence="8 9">Recombination protein N</fullName>
    </alternativeName>
</protein>
<evidence type="ECO:0000256" key="4">
    <source>
        <dbReference type="ARBA" id="ARBA00022741"/>
    </source>
</evidence>
<keyword evidence="7 9" id="KW-0234">DNA repair</keyword>
<feature type="coiled-coil region" evidence="10">
    <location>
        <begin position="170"/>
        <end position="197"/>
    </location>
</feature>
<comment type="function">
    <text evidence="1 9">May be involved in recombinational repair of damaged DNA.</text>
</comment>
<evidence type="ECO:0000256" key="5">
    <source>
        <dbReference type="ARBA" id="ARBA00022763"/>
    </source>
</evidence>
<dbReference type="InterPro" id="IPR027417">
    <property type="entry name" value="P-loop_NTPase"/>
</dbReference>
<dbReference type="InterPro" id="IPR004604">
    <property type="entry name" value="DNA_recomb/repair_RecN"/>
</dbReference>
<name>A0ABW0S7C0_9RHOB</name>
<keyword evidence="10" id="KW-0175">Coiled coil</keyword>
<dbReference type="RefSeq" id="WP_209837382.1">
    <property type="nucleotide sequence ID" value="NZ_JAGGJP010000001.1"/>
</dbReference>
<keyword evidence="4" id="KW-0547">Nucleotide-binding</keyword>
<feature type="domain" description="RecF/RecN/SMC N-terminal" evidence="11">
    <location>
        <begin position="9"/>
        <end position="506"/>
    </location>
</feature>
<evidence type="ECO:0000256" key="2">
    <source>
        <dbReference type="ARBA" id="ARBA00009441"/>
    </source>
</evidence>
<dbReference type="PIRSF" id="PIRSF003128">
    <property type="entry name" value="RecN"/>
    <property type="match status" value="1"/>
</dbReference>
<evidence type="ECO:0000259" key="11">
    <source>
        <dbReference type="Pfam" id="PF02463"/>
    </source>
</evidence>
<evidence type="ECO:0000256" key="7">
    <source>
        <dbReference type="ARBA" id="ARBA00023204"/>
    </source>
</evidence>
<keyword evidence="6" id="KW-0067">ATP-binding</keyword>
<dbReference type="SUPFAM" id="SSF52540">
    <property type="entry name" value="P-loop containing nucleoside triphosphate hydrolases"/>
    <property type="match status" value="2"/>
</dbReference>
<sequence>MLRGLEIRDMLIIERLDLAFRSGLNVLTGETGAGKSILLDSLGFVLGWRGRAELVRKGAERGEVTAVFDLPPGHPAHAVLAEAGIEPDEDDPGALVLRRVNYQDGRKTAWINDRRASGETLRALSETLVELHGQQDDKGLLNPRVHRALLDDFAGAEALLARVRAAWGARRDARRALAATEAARAKLKEEEDFLRHAVEELGKLDPQPGEEASLDAQRRLMQAGEKIREGIGKALNAISSQGAEGLVSEAMRRLDQASDQAEGRLDEPLAALERAQEALGEAEAGVRDFLDVLRFDPRALEETEERLFAIRAMARKHNVAPDDLAALAEDMAGRLAALDASEADEGRLRAAVKAADAAWQAAADELSAHRRVAAGRLETAMAAELPPLKMERAVFSVEVTPAEPGPEGQDDVRFVAATNPGAPPGPLDRIASGGELSRFLLALKVCLVREGDAKTMIFDEIDRGVGGATAAAVGRRLADLAHGGQVLVVTHSPQVAALGAHHWRVEKNVRDGMTTSRVVPLDAPARVDEIARMLAGETVTEAARGAARELLGAADAA</sequence>
<dbReference type="PANTHER" id="PTHR11059:SF0">
    <property type="entry name" value="DNA REPAIR PROTEIN RECN"/>
    <property type="match status" value="1"/>
</dbReference>
<evidence type="ECO:0000256" key="3">
    <source>
        <dbReference type="ARBA" id="ARBA00021315"/>
    </source>
</evidence>
<keyword evidence="13" id="KW-1185">Reference proteome</keyword>
<evidence type="ECO:0000256" key="8">
    <source>
        <dbReference type="ARBA" id="ARBA00033408"/>
    </source>
</evidence>
<evidence type="ECO:0000256" key="10">
    <source>
        <dbReference type="SAM" id="Coils"/>
    </source>
</evidence>
<dbReference type="Proteomes" id="UP001596056">
    <property type="component" value="Unassembled WGS sequence"/>
</dbReference>
<reference evidence="13" key="1">
    <citation type="journal article" date="2019" name="Int. J. Syst. Evol. Microbiol.">
        <title>The Global Catalogue of Microorganisms (GCM) 10K type strain sequencing project: providing services to taxonomists for standard genome sequencing and annotation.</title>
        <authorList>
            <consortium name="The Broad Institute Genomics Platform"/>
            <consortium name="The Broad Institute Genome Sequencing Center for Infectious Disease"/>
            <person name="Wu L."/>
            <person name="Ma J."/>
        </authorList>
    </citation>
    <scope>NUCLEOTIDE SEQUENCE [LARGE SCALE GENOMIC DNA]</scope>
    <source>
        <strain evidence="13">KACC 11588</strain>
    </source>
</reference>
<keyword evidence="5 9" id="KW-0227">DNA damage</keyword>
<comment type="similarity">
    <text evidence="2 9">Belongs to the RecN family.</text>
</comment>
<organism evidence="12 13">
    <name type="scientific">Rubellimicrobium aerolatum</name>
    <dbReference type="NCBI Taxonomy" id="490979"/>
    <lineage>
        <taxon>Bacteria</taxon>
        <taxon>Pseudomonadati</taxon>
        <taxon>Pseudomonadota</taxon>
        <taxon>Alphaproteobacteria</taxon>
        <taxon>Rhodobacterales</taxon>
        <taxon>Roseobacteraceae</taxon>
        <taxon>Rubellimicrobium</taxon>
    </lineage>
</organism>
<proteinExistence type="inferred from homology"/>
<dbReference type="NCBIfam" id="TIGR00634">
    <property type="entry name" value="recN"/>
    <property type="match status" value="1"/>
</dbReference>
<dbReference type="Pfam" id="PF02463">
    <property type="entry name" value="SMC_N"/>
    <property type="match status" value="1"/>
</dbReference>
<evidence type="ECO:0000256" key="9">
    <source>
        <dbReference type="PIRNR" id="PIRNR003128"/>
    </source>
</evidence>
<accession>A0ABW0S7C0</accession>
<evidence type="ECO:0000256" key="1">
    <source>
        <dbReference type="ARBA" id="ARBA00003618"/>
    </source>
</evidence>
<evidence type="ECO:0000256" key="6">
    <source>
        <dbReference type="ARBA" id="ARBA00022840"/>
    </source>
</evidence>
<comment type="caution">
    <text evidence="12">The sequence shown here is derived from an EMBL/GenBank/DDBJ whole genome shotgun (WGS) entry which is preliminary data.</text>
</comment>
<dbReference type="EMBL" id="JBHSNA010000001">
    <property type="protein sequence ID" value="MFC5564834.1"/>
    <property type="molecule type" value="Genomic_DNA"/>
</dbReference>
<gene>
    <name evidence="12" type="primary">recN</name>
    <name evidence="12" type="ORF">ACFPOC_00165</name>
</gene>
<dbReference type="PANTHER" id="PTHR11059">
    <property type="entry name" value="DNA REPAIR PROTEIN RECN"/>
    <property type="match status" value="1"/>
</dbReference>
<dbReference type="Gene3D" id="3.40.50.300">
    <property type="entry name" value="P-loop containing nucleotide triphosphate hydrolases"/>
    <property type="match status" value="2"/>
</dbReference>